<evidence type="ECO:0000313" key="4">
    <source>
        <dbReference type="Proteomes" id="UP000700334"/>
    </source>
</evidence>
<accession>A0A8J5ZSW3</accession>
<dbReference type="InterPro" id="IPR039509">
    <property type="entry name" value="SPATA31"/>
</dbReference>
<feature type="region of interest" description="Disordered" evidence="1">
    <location>
        <begin position="719"/>
        <end position="744"/>
    </location>
</feature>
<dbReference type="PANTHER" id="PTHR21777">
    <property type="entry name" value="RCG55159-LIKE"/>
    <property type="match status" value="1"/>
</dbReference>
<feature type="region of interest" description="Disordered" evidence="1">
    <location>
        <begin position="1054"/>
        <end position="1092"/>
    </location>
</feature>
<feature type="region of interest" description="Disordered" evidence="1">
    <location>
        <begin position="870"/>
        <end position="1039"/>
    </location>
</feature>
<evidence type="ECO:0000259" key="2">
    <source>
        <dbReference type="Pfam" id="PF14650"/>
    </source>
</evidence>
<keyword evidence="4" id="KW-1185">Reference proteome</keyword>
<dbReference type="PANTHER" id="PTHR21777:SF0">
    <property type="entry name" value="RCG55159-LIKE"/>
    <property type="match status" value="1"/>
</dbReference>
<feature type="region of interest" description="Disordered" evidence="1">
    <location>
        <begin position="251"/>
        <end position="275"/>
    </location>
</feature>
<comment type="caution">
    <text evidence="3">The sequence shown here is derived from an EMBL/GenBank/DDBJ whole genome shotgun (WGS) entry which is preliminary data.</text>
</comment>
<gene>
    <name evidence="3" type="ORF">J0S82_015515</name>
</gene>
<feature type="region of interest" description="Disordered" evidence="1">
    <location>
        <begin position="454"/>
        <end position="478"/>
    </location>
</feature>
<dbReference type="Pfam" id="PF14650">
    <property type="entry name" value="FAM75"/>
    <property type="match status" value="1"/>
</dbReference>
<feature type="domain" description="SPATA31" evidence="2">
    <location>
        <begin position="109"/>
        <end position="212"/>
    </location>
</feature>
<sequence>MEWLLESLLRDKWDMGILWGQLTHALACRHCGSSCFQSPGTLATLFLFMIWQIRRWWQLGKQRQLQPWYSGDMTQGKTIGTPEQVLTQTPIPSRSFPTFQILTNLPVRHNRVSGRCLQQRKNQLFWGLPSLHSEFLEAIFLSSGGPSPLKLSAGPSVFFNKFDSLSRTDLLFPKYCFPARLPTNEIHTTDLERVALDPQQLPFSSFPPILSLPLHLKPFPTDNKGALPGPEAHTQWLKQQRDVPWVSENQALHPQPKLQRTRQSKLLNSSEVQRELPRDLSLQQHILEPRSASLLYPSSLLVLTGSEVPCRAMGQNEDPKASKPPMPAPSPASLPELQGINPVRDLTGSQASWETTSQRKKFHTCESSVLATCQSIAPNTGPEGINPLGMPPGYETHWGSNRHEKNLQVSEFAMPPASCQSPYSQSKPQKDSPEGECFACTDFWGIMGHKENSQVSGSLMPAHSSPPDPLAELKGGRSLGDPFGYTPQWGCRENSGKPWAFEPLDLKLNPVIHETSPACVPSVSENSWEGMQDREILWVSVDPVSSPNLPSVALLESLVAGPQGVLSKSKSLWRITGQGKISGTSQSPAPAHSPPLDPILESHRINSVGVFTRSDAARKDIEHSRKSEPPYLALRSTPALTLEPLRDSLLWVPFDSENRCGGIQRKNSWVSKIPDCSLLQDPHDTSPLGLLSASEPVWRDMGHKEISCVPVSPVWDPSPLPKSTSKSHISEPSGDQCNCKPEGEAMEEREDSWATKLLGSIPNSLSAPLPNSHIDLEFVWRTMQHRAIPQGSSPPAVDFLKPIPWLPTLAEALKIEPQKSGLPKGTPFPRVKTGTLPSQGEAVPEVPTHSGIQAWHWSSELEVRLKNLQQSPASRSPGSNQPFGRSPALNSTTPGSWELSSCPPQQTPAPTLCPHSSSCHPPKVQSTVQVSHCHHSSQSQPEGSGKAKQGSEREENMKEKMAVQVSSQRPCRHTKAGESWPGIRKPSSLKVPVSGKRQDKASALSLAKERGSPRRWKEIDGGGDARLGSPTVKGRSHPAQAQRLVQISVNKISQRPPYRDQSCRHTLPQQLNSKVAGPQDQRGAGMGAGDIPKTQHCKHCPWAHMKHLSSTPQDPLTRSLQRVLAKLVGTNRPCSPSSVSREKAGSTGTQ</sequence>
<reference evidence="3" key="1">
    <citation type="journal article" date="2021" name="Evol. Appl.">
        <title>The genome of the Pyrenean desman and the effects of bottlenecks and inbreeding on the genomic landscape of an endangered species.</title>
        <authorList>
            <person name="Escoda L."/>
            <person name="Castresana J."/>
        </authorList>
    </citation>
    <scope>NUCLEOTIDE SEQUENCE</scope>
    <source>
        <strain evidence="3">IBE-C5619</strain>
    </source>
</reference>
<dbReference type="AlphaFoldDB" id="A0A8J5ZSW3"/>
<name>A0A8J5ZSW3_GALPY</name>
<dbReference type="EMBL" id="JAGFMF010012196">
    <property type="protein sequence ID" value="KAG8505967.1"/>
    <property type="molecule type" value="Genomic_DNA"/>
</dbReference>
<feature type="compositionally biased region" description="Pro residues" evidence="1">
    <location>
        <begin position="322"/>
        <end position="332"/>
    </location>
</feature>
<feature type="compositionally biased region" description="Basic and acidic residues" evidence="1">
    <location>
        <begin position="1007"/>
        <end position="1020"/>
    </location>
</feature>
<feature type="region of interest" description="Disordered" evidence="1">
    <location>
        <begin position="1127"/>
        <end position="1150"/>
    </location>
</feature>
<proteinExistence type="predicted"/>
<feature type="compositionally biased region" description="Basic and acidic residues" evidence="1">
    <location>
        <begin position="949"/>
        <end position="961"/>
    </location>
</feature>
<feature type="compositionally biased region" description="Low complexity" evidence="1">
    <location>
        <begin position="924"/>
        <end position="940"/>
    </location>
</feature>
<organism evidence="3 4">
    <name type="scientific">Galemys pyrenaicus</name>
    <name type="common">Iberian desman</name>
    <name type="synonym">Pyrenean desman</name>
    <dbReference type="NCBI Taxonomy" id="202257"/>
    <lineage>
        <taxon>Eukaryota</taxon>
        <taxon>Metazoa</taxon>
        <taxon>Chordata</taxon>
        <taxon>Craniata</taxon>
        <taxon>Vertebrata</taxon>
        <taxon>Euteleostomi</taxon>
        <taxon>Mammalia</taxon>
        <taxon>Eutheria</taxon>
        <taxon>Laurasiatheria</taxon>
        <taxon>Eulipotyphla</taxon>
        <taxon>Talpidae</taxon>
        <taxon>Galemys</taxon>
    </lineage>
</organism>
<dbReference type="Proteomes" id="UP000700334">
    <property type="component" value="Unassembled WGS sequence"/>
</dbReference>
<dbReference type="InterPro" id="IPR026677">
    <property type="entry name" value="Spata31g1-like"/>
</dbReference>
<feature type="compositionally biased region" description="Polar residues" evidence="1">
    <location>
        <begin position="870"/>
        <end position="904"/>
    </location>
</feature>
<protein>
    <recommendedName>
        <fullName evidence="2">SPATA31 domain-containing protein</fullName>
    </recommendedName>
</protein>
<dbReference type="OrthoDB" id="9451032at2759"/>
<evidence type="ECO:0000313" key="3">
    <source>
        <dbReference type="EMBL" id="KAG8505967.1"/>
    </source>
</evidence>
<evidence type="ECO:0000256" key="1">
    <source>
        <dbReference type="SAM" id="MobiDB-lite"/>
    </source>
</evidence>
<feature type="region of interest" description="Disordered" evidence="1">
    <location>
        <begin position="311"/>
        <end position="342"/>
    </location>
</feature>